<dbReference type="WBParaSite" id="TASK_0000356801-mRNA-1">
    <property type="protein sequence ID" value="TASK_0000356801-mRNA-1"/>
    <property type="gene ID" value="TASK_0000356801"/>
</dbReference>
<organism evidence="7">
    <name type="scientific">Taenia asiatica</name>
    <name type="common">Asian tapeworm</name>
    <dbReference type="NCBI Taxonomy" id="60517"/>
    <lineage>
        <taxon>Eukaryota</taxon>
        <taxon>Metazoa</taxon>
        <taxon>Spiralia</taxon>
        <taxon>Lophotrochozoa</taxon>
        <taxon>Platyhelminthes</taxon>
        <taxon>Cestoda</taxon>
        <taxon>Eucestoda</taxon>
        <taxon>Cyclophyllidea</taxon>
        <taxon>Taeniidae</taxon>
        <taxon>Taenia</taxon>
    </lineage>
</organism>
<dbReference type="InterPro" id="IPR001660">
    <property type="entry name" value="SAM"/>
</dbReference>
<dbReference type="PROSITE" id="PS51290">
    <property type="entry name" value="CRIC"/>
    <property type="match status" value="1"/>
</dbReference>
<dbReference type="AlphaFoldDB" id="A0A0R3W1G0"/>
<dbReference type="InterPro" id="IPR001849">
    <property type="entry name" value="PH_domain"/>
</dbReference>
<comment type="similarity">
    <text evidence="1">Belongs to the CNKSR family.</text>
</comment>
<feature type="region of interest" description="Disordered" evidence="2">
    <location>
        <begin position="873"/>
        <end position="932"/>
    </location>
</feature>
<dbReference type="InterPro" id="IPR017874">
    <property type="entry name" value="CRIC_domain"/>
</dbReference>
<feature type="compositionally biased region" description="Polar residues" evidence="2">
    <location>
        <begin position="457"/>
        <end position="480"/>
    </location>
</feature>
<dbReference type="STRING" id="60517.A0A0R3W1G0"/>
<feature type="compositionally biased region" description="Polar residues" evidence="2">
    <location>
        <begin position="770"/>
        <end position="782"/>
    </location>
</feature>
<dbReference type="SMART" id="SM00454">
    <property type="entry name" value="SAM"/>
    <property type="match status" value="1"/>
</dbReference>
<dbReference type="PROSITE" id="PS50105">
    <property type="entry name" value="SAM_DOMAIN"/>
    <property type="match status" value="1"/>
</dbReference>
<evidence type="ECO:0000256" key="2">
    <source>
        <dbReference type="SAM" id="MobiDB-lite"/>
    </source>
</evidence>
<proteinExistence type="inferred from homology"/>
<feature type="compositionally biased region" description="Basic residues" evidence="2">
    <location>
        <begin position="753"/>
        <end position="767"/>
    </location>
</feature>
<sequence length="932" mass="103404">LSNLFISQGKLMTTQDDLPPSYLTWSNAQVVAWAEGVGSLFQPYLAALRASDVRGQWLSCLSDSDLQSLGVTKIGDLRSIQTIVSRLIEDYAGLEVENMQSLLFSVVCVTGQFAALLKRARFQGGFTQAADELEHQLVKCLLRLGFVVKKAASWLERGPFSLISRLATLRGVMLQHTVDLNTVLQSALKNSSLLTYTNAMLELTRGLRDQLEVVIHDCDDSLLLTPCTVEHVSLRKGERESYGFTFCTNDCNVHIIQSLDSDLQAPAFSCGRIARDDEIIEVNRQLVLGWEHSAVARLIQQSTRRLDLRVRKRPAHCTDYFSVNSRRQRMQLMAKALRPFAAEPQHSRWVFLNFTKRKYSSYAFYLLLLELFVTVAFARRRSDFLRNRTPKRRTQPLLNSANTSATSAVTIAANISHEEEKEEEVELAEAVASEKTMAKVELESTTTEDRLKDPVSLSRSYSRVHQERYSQTLQPSSFLSVSIRDHTKTPEPPPPPSPNESEFHAPIGSSFEITTTPPHSNRRRPVTLGSLDDFSTGSGAAVSASSTPPSSLSLTRAKNNCQGWLWLKKRTSTSFGNRYVKRWCVFKHNTLYYYRNQEEENAEGLILLHGFTISPVATEGGRSGKYPFRVYNEWTRFVFAADSEVARTQWMNMLGLAAIGQSACLWTSPIGGFYPGYLPAPPGTETAVEKEMVEMNPRLLEPPRPHTSGGETSSRRQPVTIHRCSSSLNVPSSSGLQQTPLDTGPLSSCHAKSGPHNHHKQQPHRRFLSASASCLVSDSTNSTDEEAEISKKQLGAEEAEGSPLPANESPCRLIRRAAMIRRRRVRRLTEGSISPSVFLTSPPIMIRAHHSSGWMSLSSETVVMASGLLAEKQPQTQDQHHLHSMGTSSGGDEGEGGSEGGSLLLLQNPNRPSPTCSPSSRSSESPEHVFSS</sequence>
<feature type="region of interest" description="Disordered" evidence="2">
    <location>
        <begin position="429"/>
        <end position="532"/>
    </location>
</feature>
<protein>
    <submittedName>
        <fullName evidence="7">PH domain-containing protein</fullName>
    </submittedName>
</protein>
<evidence type="ECO:0000259" key="5">
    <source>
        <dbReference type="PROSITE" id="PS50106"/>
    </source>
</evidence>
<evidence type="ECO:0000259" key="4">
    <source>
        <dbReference type="PROSITE" id="PS50105"/>
    </source>
</evidence>
<dbReference type="SMART" id="SM00228">
    <property type="entry name" value="PDZ"/>
    <property type="match status" value="1"/>
</dbReference>
<evidence type="ECO:0000259" key="3">
    <source>
        <dbReference type="PROSITE" id="PS50003"/>
    </source>
</evidence>
<reference evidence="7" key="1">
    <citation type="submission" date="2017-02" db="UniProtKB">
        <authorList>
            <consortium name="WormBaseParasite"/>
        </authorList>
    </citation>
    <scope>IDENTIFICATION</scope>
</reference>
<feature type="compositionally biased region" description="Low complexity" evidence="2">
    <location>
        <begin position="725"/>
        <end position="734"/>
    </location>
</feature>
<dbReference type="InterPro" id="IPR013761">
    <property type="entry name" value="SAM/pointed_sf"/>
</dbReference>
<feature type="compositionally biased region" description="Basic and acidic residues" evidence="2">
    <location>
        <begin position="436"/>
        <end position="453"/>
    </location>
</feature>
<evidence type="ECO:0000256" key="1">
    <source>
        <dbReference type="ARBA" id="ARBA00009498"/>
    </source>
</evidence>
<feature type="domain" description="CRIC" evidence="6">
    <location>
        <begin position="98"/>
        <end position="191"/>
    </location>
</feature>
<feature type="region of interest" description="Disordered" evidence="2">
    <location>
        <begin position="697"/>
        <end position="809"/>
    </location>
</feature>
<feature type="compositionally biased region" description="Low complexity" evidence="2">
    <location>
        <begin position="901"/>
        <end position="932"/>
    </location>
</feature>
<dbReference type="InterPro" id="IPR051566">
    <property type="entry name" value="CNKSR"/>
</dbReference>
<feature type="domain" description="PDZ" evidence="5">
    <location>
        <begin position="231"/>
        <end position="314"/>
    </location>
</feature>
<accession>A0A0R3W1G0</accession>
<dbReference type="Gene3D" id="2.30.29.30">
    <property type="entry name" value="Pleckstrin-homology domain (PH domain)/Phosphotyrosine-binding domain (PTB)"/>
    <property type="match status" value="1"/>
</dbReference>
<dbReference type="InterPro" id="IPR036034">
    <property type="entry name" value="PDZ_sf"/>
</dbReference>
<name>A0A0R3W1G0_TAEAS</name>
<dbReference type="PROSITE" id="PS50106">
    <property type="entry name" value="PDZ"/>
    <property type="match status" value="1"/>
</dbReference>
<dbReference type="PANTHER" id="PTHR12844:SF42">
    <property type="entry name" value="CONNECTOR ENHANCER OF KSR PROTEIN CNK"/>
    <property type="match status" value="1"/>
</dbReference>
<dbReference type="Gene3D" id="1.10.150.50">
    <property type="entry name" value="Transcription Factor, Ets-1"/>
    <property type="match status" value="1"/>
</dbReference>
<feature type="domain" description="SAM" evidence="4">
    <location>
        <begin position="25"/>
        <end position="90"/>
    </location>
</feature>
<feature type="domain" description="PH" evidence="3">
    <location>
        <begin position="558"/>
        <end position="659"/>
    </location>
</feature>
<dbReference type="SMART" id="SM00233">
    <property type="entry name" value="PH"/>
    <property type="match status" value="1"/>
</dbReference>
<evidence type="ECO:0000313" key="7">
    <source>
        <dbReference type="WBParaSite" id="TASK_0000356801-mRNA-1"/>
    </source>
</evidence>
<dbReference type="PANTHER" id="PTHR12844">
    <property type="entry name" value="CONNECTOR ENCHANCER OF KINASE SUPPRESSOR OF RAS"/>
    <property type="match status" value="1"/>
</dbReference>
<dbReference type="PROSITE" id="PS50003">
    <property type="entry name" value="PH_DOMAIN"/>
    <property type="match status" value="1"/>
</dbReference>
<dbReference type="Pfam" id="PF00169">
    <property type="entry name" value="PH"/>
    <property type="match status" value="1"/>
</dbReference>
<dbReference type="CDD" id="cd00136">
    <property type="entry name" value="PDZ_canonical"/>
    <property type="match status" value="1"/>
</dbReference>
<dbReference type="SUPFAM" id="SSF50156">
    <property type="entry name" value="PDZ domain-like"/>
    <property type="match status" value="1"/>
</dbReference>
<dbReference type="SUPFAM" id="SSF47769">
    <property type="entry name" value="SAM/Pointed domain"/>
    <property type="match status" value="1"/>
</dbReference>
<dbReference type="Gene3D" id="2.30.42.10">
    <property type="match status" value="1"/>
</dbReference>
<evidence type="ECO:0000259" key="6">
    <source>
        <dbReference type="PROSITE" id="PS51290"/>
    </source>
</evidence>
<dbReference type="InterPro" id="IPR001478">
    <property type="entry name" value="PDZ"/>
</dbReference>
<dbReference type="SUPFAM" id="SSF50729">
    <property type="entry name" value="PH domain-like"/>
    <property type="match status" value="1"/>
</dbReference>
<dbReference type="InterPro" id="IPR011993">
    <property type="entry name" value="PH-like_dom_sf"/>
</dbReference>